<organism evidence="3 4">
    <name type="scientific">Anopheles atroparvus</name>
    <name type="common">European mosquito</name>
    <dbReference type="NCBI Taxonomy" id="41427"/>
    <lineage>
        <taxon>Eukaryota</taxon>
        <taxon>Metazoa</taxon>
        <taxon>Ecdysozoa</taxon>
        <taxon>Arthropoda</taxon>
        <taxon>Hexapoda</taxon>
        <taxon>Insecta</taxon>
        <taxon>Pterygota</taxon>
        <taxon>Neoptera</taxon>
        <taxon>Endopterygota</taxon>
        <taxon>Diptera</taxon>
        <taxon>Nematocera</taxon>
        <taxon>Culicoidea</taxon>
        <taxon>Culicidae</taxon>
        <taxon>Anophelinae</taxon>
        <taxon>Anopheles</taxon>
    </lineage>
</organism>
<evidence type="ECO:0000256" key="1">
    <source>
        <dbReference type="ARBA" id="ARBA00004123"/>
    </source>
</evidence>
<dbReference type="Gene3D" id="3.30.420.10">
    <property type="entry name" value="Ribonuclease H-like superfamily/Ribonuclease H"/>
    <property type="match status" value="1"/>
</dbReference>
<sequence>MESSREQIKILHLQGLTNIQIRRKLSHLNLSRLFVYRTIKRYEETGTIVPKKKPGKKRSVRTPAVIKAVKERIRRNPARSGRKMAREMNMSHFAMQTILKKDLGLKAFRKQKIHGLTSKNIADRVTRSRLLLKTHAGHNFIFSDEKLFTLEAPMNKQNDRVYGTCIREVPRDKRAVERFQNASAVMVWGAISTKGKLPLLFIDKGVKINKNYYLEHVLQDHLEPYAKKLFGNDSFCFQQDSAPAHKASIVQEWCKEHLPCFISASEWPASSPDLNPLDYSIWGYMLGKLGDVKNLNLDGFKTRLLKIWDEMPDEMVRAACNDFQKRLRAVIKCKGERFEIN</sequence>
<dbReference type="InterPro" id="IPR036397">
    <property type="entry name" value="RNaseH_sf"/>
</dbReference>
<accession>A0AAG5DVL9</accession>
<dbReference type="InterPro" id="IPR001523">
    <property type="entry name" value="Paired_dom"/>
</dbReference>
<comment type="subcellular location">
    <subcellularLocation>
        <location evidence="1">Nucleus</location>
    </subcellularLocation>
</comment>
<evidence type="ECO:0000313" key="4">
    <source>
        <dbReference type="Proteomes" id="UP000075880"/>
    </source>
</evidence>
<evidence type="ECO:0000259" key="2">
    <source>
        <dbReference type="Pfam" id="PF00292"/>
    </source>
</evidence>
<dbReference type="PANTHER" id="PTHR46068:SF1">
    <property type="entry name" value="TRANSPOSASE IS30-LIKE HTH DOMAIN-CONTAINING PROTEIN"/>
    <property type="match status" value="1"/>
</dbReference>
<dbReference type="Proteomes" id="UP000075880">
    <property type="component" value="Unassembled WGS sequence"/>
</dbReference>
<dbReference type="GO" id="GO:0005634">
    <property type="term" value="C:nucleus"/>
    <property type="evidence" value="ECO:0007669"/>
    <property type="project" value="UniProtKB-SubCell"/>
</dbReference>
<protein>
    <recommendedName>
        <fullName evidence="2">Paired domain-containing protein</fullName>
    </recommendedName>
</protein>
<dbReference type="EnsemblMetazoa" id="ENSAATROPT016632">
    <property type="protein sequence ID" value="ENSAATROPP014623"/>
    <property type="gene ID" value="ENSAATROPG013614"/>
</dbReference>
<dbReference type="PANTHER" id="PTHR46068">
    <property type="entry name" value="PROTEIN CBG27172"/>
    <property type="match status" value="1"/>
</dbReference>
<dbReference type="GO" id="GO:0006355">
    <property type="term" value="P:regulation of DNA-templated transcription"/>
    <property type="evidence" value="ECO:0007669"/>
    <property type="project" value="InterPro"/>
</dbReference>
<feature type="domain" description="Paired" evidence="2">
    <location>
        <begin position="3"/>
        <end position="78"/>
    </location>
</feature>
<name>A0AAG5DVL9_ANOAO</name>
<keyword evidence="4" id="KW-1185">Reference proteome</keyword>
<dbReference type="InterPro" id="IPR009057">
    <property type="entry name" value="Homeodomain-like_sf"/>
</dbReference>
<proteinExistence type="predicted"/>
<reference evidence="3" key="1">
    <citation type="submission" date="2024-04" db="UniProtKB">
        <authorList>
            <consortium name="EnsemblMetazoa"/>
        </authorList>
    </citation>
    <scope>IDENTIFICATION</scope>
    <source>
        <strain evidence="3">EBRO</strain>
    </source>
</reference>
<dbReference type="SUPFAM" id="SSF46689">
    <property type="entry name" value="Homeodomain-like"/>
    <property type="match status" value="1"/>
</dbReference>
<dbReference type="Pfam" id="PF00292">
    <property type="entry name" value="PAX"/>
    <property type="match status" value="1"/>
</dbReference>
<dbReference type="AlphaFoldDB" id="A0AAG5DVL9"/>
<evidence type="ECO:0000313" key="3">
    <source>
        <dbReference type="EnsemblMetazoa" id="ENSAATROPP014623"/>
    </source>
</evidence>
<dbReference type="GO" id="GO:0003677">
    <property type="term" value="F:DNA binding"/>
    <property type="evidence" value="ECO:0007669"/>
    <property type="project" value="InterPro"/>
</dbReference>